<gene>
    <name evidence="1" type="ORF">HLUCCX10_03190</name>
</gene>
<reference evidence="1 2" key="1">
    <citation type="submission" date="2015-09" db="EMBL/GenBank/DDBJ databases">
        <title>Identification and resolution of microdiversity through metagenomic sequencing of parallel consortia.</title>
        <authorList>
            <person name="Nelson W.C."/>
            <person name="Romine M.F."/>
            <person name="Lindemann S.R."/>
        </authorList>
    </citation>
    <scope>NUCLEOTIDE SEQUENCE [LARGE SCALE GENOMIC DNA]</scope>
    <source>
        <strain evidence="1">HL-49</strain>
    </source>
</reference>
<accession>A0A0P8AKP8</accession>
<dbReference type="EMBL" id="LJXT01000012">
    <property type="protein sequence ID" value="KPQ19304.1"/>
    <property type="molecule type" value="Genomic_DNA"/>
</dbReference>
<dbReference type="AlphaFoldDB" id="A0A0P8AKP8"/>
<name>A0A0P8AKP8_9BACT</name>
<dbReference type="Proteomes" id="UP000050421">
    <property type="component" value="Unassembled WGS sequence"/>
</dbReference>
<protein>
    <submittedName>
        <fullName evidence="1">Uncharacterized protein</fullName>
    </submittedName>
</protein>
<organism evidence="1 2">
    <name type="scientific">Algoriphagus marincola HL-49</name>
    <dbReference type="NCBI Taxonomy" id="1305737"/>
    <lineage>
        <taxon>Bacteria</taxon>
        <taxon>Pseudomonadati</taxon>
        <taxon>Bacteroidota</taxon>
        <taxon>Cytophagia</taxon>
        <taxon>Cytophagales</taxon>
        <taxon>Cyclobacteriaceae</taxon>
        <taxon>Algoriphagus</taxon>
    </lineage>
</organism>
<comment type="caution">
    <text evidence="1">The sequence shown here is derived from an EMBL/GenBank/DDBJ whole genome shotgun (WGS) entry which is preliminary data.</text>
</comment>
<dbReference type="STRING" id="1305737.GCA_000526355_02637"/>
<dbReference type="PATRIC" id="fig|1305737.6.peg.1313"/>
<proteinExistence type="predicted"/>
<evidence type="ECO:0000313" key="2">
    <source>
        <dbReference type="Proteomes" id="UP000050421"/>
    </source>
</evidence>
<sequence>MIGFKVEGKGKKLSVASDAIQIIFALLVKESEEELSLHIRGSNDFFQERLNWGAIKFEPGDEFLIKVEEIEDISKPKKKEFHECSEEQLKEELKTYFALKQELEDANWI</sequence>
<evidence type="ECO:0000313" key="1">
    <source>
        <dbReference type="EMBL" id="KPQ19304.1"/>
    </source>
</evidence>
<dbReference type="OrthoDB" id="827145at2"/>